<dbReference type="STRING" id="83449.BON30_20905"/>
<evidence type="ECO:0000259" key="2">
    <source>
        <dbReference type="PROSITE" id="PS51788"/>
    </source>
</evidence>
<organism evidence="3 4">
    <name type="scientific">Cystobacter ferrugineus</name>
    <dbReference type="NCBI Taxonomy" id="83449"/>
    <lineage>
        <taxon>Bacteria</taxon>
        <taxon>Pseudomonadati</taxon>
        <taxon>Myxococcota</taxon>
        <taxon>Myxococcia</taxon>
        <taxon>Myxococcales</taxon>
        <taxon>Cystobacterineae</taxon>
        <taxon>Archangiaceae</taxon>
        <taxon>Cystobacter</taxon>
    </lineage>
</organism>
<evidence type="ECO:0000313" key="4">
    <source>
        <dbReference type="Proteomes" id="UP000182229"/>
    </source>
</evidence>
<dbReference type="Proteomes" id="UP000182229">
    <property type="component" value="Unassembled WGS sequence"/>
</dbReference>
<reference evidence="3 4" key="2">
    <citation type="submission" date="2016-12" db="EMBL/GenBank/DDBJ databases">
        <title>Draft Genome Sequence of Cystobacter ferrugineus Strain Cbfe23.</title>
        <authorList>
            <person name="Akbar S."/>
            <person name="Dowd S.E."/>
            <person name="Stevens D.C."/>
        </authorList>
    </citation>
    <scope>NUCLEOTIDE SEQUENCE [LARGE SCALE GENOMIC DNA]</scope>
    <source>
        <strain evidence="3 4">Cbfe23</strain>
    </source>
</reference>
<name>A0A1L9B8W7_9BACT</name>
<dbReference type="EMBL" id="MPIN01000005">
    <property type="protein sequence ID" value="OJH38694.1"/>
    <property type="molecule type" value="Genomic_DNA"/>
</dbReference>
<dbReference type="PROSITE" id="PS51788">
    <property type="entry name" value="CULT"/>
    <property type="match status" value="1"/>
</dbReference>
<dbReference type="FunFam" id="2.170.150.20:FF:000007">
    <property type="entry name" value="Protein cereblon"/>
    <property type="match status" value="1"/>
</dbReference>
<dbReference type="InterPro" id="IPR034750">
    <property type="entry name" value="CULT"/>
</dbReference>
<dbReference type="RefSeq" id="WP_071900141.1">
    <property type="nucleotide sequence ID" value="NZ_MPIN01000005.1"/>
</dbReference>
<proteinExistence type="predicted"/>
<evidence type="ECO:0000313" key="3">
    <source>
        <dbReference type="EMBL" id="OJH38694.1"/>
    </source>
</evidence>
<keyword evidence="4" id="KW-1185">Reference proteome</keyword>
<protein>
    <recommendedName>
        <fullName evidence="2">CULT domain-containing protein</fullName>
    </recommendedName>
</protein>
<sequence length="143" mass="15453">MENQAPGTWPIPEARRLKATPAPPTEATPASRAEDETSAGAPETPLCCAHCGHVIARERDRTTVNGRHAHTRVNPSGFVFHFGCFSRAEGCLVVGPPTAEASWFPGFVWEYALCAACKKHLGWAFHGESDFLALVLDRLTAPS</sequence>
<reference evidence="4" key="1">
    <citation type="submission" date="2016-11" db="EMBL/GenBank/DDBJ databases">
        <authorList>
            <person name="Shukria A."/>
            <person name="Stevens D.C."/>
        </authorList>
    </citation>
    <scope>NUCLEOTIDE SEQUENCE [LARGE SCALE GENOMIC DNA]</scope>
    <source>
        <strain evidence="4">Cbfe23</strain>
    </source>
</reference>
<comment type="caution">
    <text evidence="3">The sequence shown here is derived from an EMBL/GenBank/DDBJ whole genome shotgun (WGS) entry which is preliminary data.</text>
</comment>
<gene>
    <name evidence="3" type="ORF">BON30_20905</name>
</gene>
<feature type="region of interest" description="Disordered" evidence="1">
    <location>
        <begin position="1"/>
        <end position="41"/>
    </location>
</feature>
<dbReference type="AlphaFoldDB" id="A0A1L9B8W7"/>
<accession>A0A1L9B8W7</accession>
<dbReference type="Gene3D" id="2.170.150.20">
    <property type="entry name" value="Peptide methionine sulfoxide reductase"/>
    <property type="match status" value="1"/>
</dbReference>
<feature type="domain" description="CULT" evidence="2">
    <location>
        <begin position="43"/>
        <end position="143"/>
    </location>
</feature>
<evidence type="ECO:0000256" key="1">
    <source>
        <dbReference type="SAM" id="MobiDB-lite"/>
    </source>
</evidence>
<dbReference type="OrthoDB" id="6197001at2"/>
<dbReference type="CDD" id="cd15777">
    <property type="entry name" value="CRBN_C_like"/>
    <property type="match status" value="1"/>
</dbReference>